<dbReference type="Gene3D" id="1.10.287.70">
    <property type="match status" value="1"/>
</dbReference>
<evidence type="ECO:0000256" key="2">
    <source>
        <dbReference type="ARBA" id="ARBA00022692"/>
    </source>
</evidence>
<keyword evidence="10" id="KW-1185">Reference proteome</keyword>
<dbReference type="Gene3D" id="1.10.238.10">
    <property type="entry name" value="EF-hand"/>
    <property type="match status" value="1"/>
</dbReference>
<dbReference type="PROSITE" id="PS50222">
    <property type="entry name" value="EF_HAND_2"/>
    <property type="match status" value="1"/>
</dbReference>
<accession>A0A9P1D538</accession>
<dbReference type="InterPro" id="IPR018247">
    <property type="entry name" value="EF_Hand_1_Ca_BS"/>
</dbReference>
<comment type="caution">
    <text evidence="8">The sequence shown here is derived from an EMBL/GenBank/DDBJ whole genome shotgun (WGS) entry which is preliminary data.</text>
</comment>
<evidence type="ECO:0000256" key="5">
    <source>
        <dbReference type="ARBA" id="ARBA00023136"/>
    </source>
</evidence>
<evidence type="ECO:0000256" key="4">
    <source>
        <dbReference type="ARBA" id="ARBA00022989"/>
    </source>
</evidence>
<evidence type="ECO:0000313" key="9">
    <source>
        <dbReference type="EMBL" id="CAL4789890.1"/>
    </source>
</evidence>
<name>A0A9P1D538_9DINO</name>
<dbReference type="Pfam" id="PF00520">
    <property type="entry name" value="Ion_trans"/>
    <property type="match status" value="1"/>
</dbReference>
<feature type="transmembrane region" description="Helical" evidence="6">
    <location>
        <begin position="114"/>
        <end position="139"/>
    </location>
</feature>
<feature type="domain" description="EF-hand" evidence="7">
    <location>
        <begin position="163"/>
        <end position="198"/>
    </location>
</feature>
<dbReference type="InterPro" id="IPR011992">
    <property type="entry name" value="EF-hand-dom_pair"/>
</dbReference>
<dbReference type="GO" id="GO:0005216">
    <property type="term" value="F:monoatomic ion channel activity"/>
    <property type="evidence" value="ECO:0007669"/>
    <property type="project" value="InterPro"/>
</dbReference>
<dbReference type="GO" id="GO:0016020">
    <property type="term" value="C:membrane"/>
    <property type="evidence" value="ECO:0007669"/>
    <property type="project" value="UniProtKB-SubCell"/>
</dbReference>
<evidence type="ECO:0000313" key="8">
    <source>
        <dbReference type="EMBL" id="CAI4002578.1"/>
    </source>
</evidence>
<evidence type="ECO:0000256" key="6">
    <source>
        <dbReference type="SAM" id="Phobius"/>
    </source>
</evidence>
<gene>
    <name evidence="8" type="ORF">C1SCF055_LOCUS28524</name>
</gene>
<dbReference type="AlphaFoldDB" id="A0A9P1D538"/>
<reference evidence="9 10" key="2">
    <citation type="submission" date="2024-05" db="EMBL/GenBank/DDBJ databases">
        <authorList>
            <person name="Chen Y."/>
            <person name="Shah S."/>
            <person name="Dougan E. K."/>
            <person name="Thang M."/>
            <person name="Chan C."/>
        </authorList>
    </citation>
    <scope>NUCLEOTIDE SEQUENCE [LARGE SCALE GENOMIC DNA]</scope>
</reference>
<keyword evidence="3" id="KW-0106">Calcium</keyword>
<feature type="transmembrane region" description="Helical" evidence="6">
    <location>
        <begin position="26"/>
        <end position="52"/>
    </location>
</feature>
<evidence type="ECO:0000256" key="3">
    <source>
        <dbReference type="ARBA" id="ARBA00022837"/>
    </source>
</evidence>
<keyword evidence="2 6" id="KW-0812">Transmembrane</keyword>
<keyword evidence="9" id="KW-0813">Transport</keyword>
<evidence type="ECO:0000256" key="1">
    <source>
        <dbReference type="ARBA" id="ARBA00004141"/>
    </source>
</evidence>
<keyword evidence="5 6" id="KW-0472">Membrane</keyword>
<dbReference type="PROSITE" id="PS00018">
    <property type="entry name" value="EF_HAND_1"/>
    <property type="match status" value="1"/>
</dbReference>
<sequence length="312" mass="36020">MDGHGSDQARVIRIVRALRLFRGLRVLVHACCSFLPSLSWSMALLSLCMLSGGLLMGNLLQDFINDESQELEHRLWIWEHYGTSYRAIYTMYEMTFAGNWPIYARPVLENVSHIFVLFYITYITFIVFAVIRVITAIFLRETLEAANNDAELMVQEGLRRKATYIHKLESIFNAVDESQDGLLSEDELNELFRDSRVMTYLETLDIDVQQSEALFHLLANGHGEITCADFIDGILRCKGPARAIDQILMQKDLRHLAERVRYLTEALEKEKVIPKRVTKKGKKMMRSRRSRLADELVFLGQTGRTDTQRYTS</sequence>
<proteinExistence type="predicted"/>
<dbReference type="EMBL" id="CAMXCT020003123">
    <property type="protein sequence ID" value="CAL1155953.1"/>
    <property type="molecule type" value="Genomic_DNA"/>
</dbReference>
<keyword evidence="9" id="KW-0406">Ion transport</keyword>
<comment type="subcellular location">
    <subcellularLocation>
        <location evidence="1">Membrane</location>
        <topology evidence="1">Multi-pass membrane protein</topology>
    </subcellularLocation>
</comment>
<reference evidence="8" key="1">
    <citation type="submission" date="2022-10" db="EMBL/GenBank/DDBJ databases">
        <authorList>
            <person name="Chen Y."/>
            <person name="Dougan E. K."/>
            <person name="Chan C."/>
            <person name="Rhodes N."/>
            <person name="Thang M."/>
        </authorList>
    </citation>
    <scope>NUCLEOTIDE SEQUENCE</scope>
</reference>
<dbReference type="OrthoDB" id="431720at2759"/>
<organism evidence="8">
    <name type="scientific">Cladocopium goreaui</name>
    <dbReference type="NCBI Taxonomy" id="2562237"/>
    <lineage>
        <taxon>Eukaryota</taxon>
        <taxon>Sar</taxon>
        <taxon>Alveolata</taxon>
        <taxon>Dinophyceae</taxon>
        <taxon>Suessiales</taxon>
        <taxon>Symbiodiniaceae</taxon>
        <taxon>Cladocopium</taxon>
    </lineage>
</organism>
<dbReference type="EMBL" id="CAMXCT010003123">
    <property type="protein sequence ID" value="CAI4002578.1"/>
    <property type="molecule type" value="Genomic_DNA"/>
</dbReference>
<keyword evidence="4 6" id="KW-1133">Transmembrane helix</keyword>
<protein>
    <submittedName>
        <fullName evidence="9">Sodium channel protein type 5 subunit alpha</fullName>
    </submittedName>
</protein>
<dbReference type="EMBL" id="CAMXCT030003123">
    <property type="protein sequence ID" value="CAL4789890.1"/>
    <property type="molecule type" value="Genomic_DNA"/>
</dbReference>
<evidence type="ECO:0000259" key="7">
    <source>
        <dbReference type="PROSITE" id="PS50222"/>
    </source>
</evidence>
<dbReference type="InterPro" id="IPR005821">
    <property type="entry name" value="Ion_trans_dom"/>
</dbReference>
<dbReference type="GO" id="GO:0005509">
    <property type="term" value="F:calcium ion binding"/>
    <property type="evidence" value="ECO:0007669"/>
    <property type="project" value="InterPro"/>
</dbReference>
<evidence type="ECO:0000313" key="10">
    <source>
        <dbReference type="Proteomes" id="UP001152797"/>
    </source>
</evidence>
<keyword evidence="9" id="KW-0407">Ion channel</keyword>
<dbReference type="SUPFAM" id="SSF47473">
    <property type="entry name" value="EF-hand"/>
    <property type="match status" value="1"/>
</dbReference>
<dbReference type="Proteomes" id="UP001152797">
    <property type="component" value="Unassembled WGS sequence"/>
</dbReference>
<dbReference type="InterPro" id="IPR002048">
    <property type="entry name" value="EF_hand_dom"/>
</dbReference>